<feature type="compositionally biased region" description="Low complexity" evidence="9">
    <location>
        <begin position="313"/>
        <end position="326"/>
    </location>
</feature>
<keyword evidence="4" id="KW-0904">Protein phosphatase</keyword>
<evidence type="ECO:0000313" key="12">
    <source>
        <dbReference type="Proteomes" id="UP000002729"/>
    </source>
</evidence>
<dbReference type="PROSITE" id="PS00125">
    <property type="entry name" value="SER_THR_PHOSPHATASE"/>
    <property type="match status" value="1"/>
</dbReference>
<evidence type="ECO:0000256" key="9">
    <source>
        <dbReference type="SAM" id="MobiDB-lite"/>
    </source>
</evidence>
<keyword evidence="3 8" id="KW-0378">Hydrolase</keyword>
<comment type="catalytic activity">
    <reaction evidence="6">
        <text>O-phospho-L-seryl-[protein] + H2O = L-seryl-[protein] + phosphate</text>
        <dbReference type="Rhea" id="RHEA:20629"/>
        <dbReference type="Rhea" id="RHEA-COMP:9863"/>
        <dbReference type="Rhea" id="RHEA-COMP:11604"/>
        <dbReference type="ChEBI" id="CHEBI:15377"/>
        <dbReference type="ChEBI" id="CHEBI:29999"/>
        <dbReference type="ChEBI" id="CHEBI:43474"/>
        <dbReference type="ChEBI" id="CHEBI:83421"/>
        <dbReference type="EC" id="3.1.3.16"/>
    </reaction>
</comment>
<dbReference type="InterPro" id="IPR031675">
    <property type="entry name" value="STPPase_N"/>
</dbReference>
<dbReference type="GeneID" id="20219701"/>
<dbReference type="OrthoDB" id="1930084at2759"/>
<dbReference type="eggNOG" id="KOG0374">
    <property type="taxonomic scope" value="Eukaryota"/>
</dbReference>
<dbReference type="SUPFAM" id="SSF56300">
    <property type="entry name" value="Metallo-dependent phosphatases"/>
    <property type="match status" value="1"/>
</dbReference>
<dbReference type="InParanoid" id="F0Y3F9"/>
<gene>
    <name evidence="11" type="ORF">AURANDRAFT_23064</name>
</gene>
<organism evidence="12">
    <name type="scientific">Aureococcus anophagefferens</name>
    <name type="common">Harmful bloom alga</name>
    <dbReference type="NCBI Taxonomy" id="44056"/>
    <lineage>
        <taxon>Eukaryota</taxon>
        <taxon>Sar</taxon>
        <taxon>Stramenopiles</taxon>
        <taxon>Ochrophyta</taxon>
        <taxon>Pelagophyceae</taxon>
        <taxon>Pelagomonadales</taxon>
        <taxon>Pelagomonadaceae</taxon>
        <taxon>Aureococcus</taxon>
    </lineage>
</organism>
<dbReference type="InterPro" id="IPR006186">
    <property type="entry name" value="Ser/Thr-sp_prot-phosphatase"/>
</dbReference>
<dbReference type="OMA" id="IDAKIFC"/>
<feature type="region of interest" description="Disordered" evidence="9">
    <location>
        <begin position="309"/>
        <end position="337"/>
    </location>
</feature>
<accession>F0Y3F9</accession>
<name>F0Y3F9_AURAN</name>
<dbReference type="InterPro" id="IPR004843">
    <property type="entry name" value="Calcineurin-like_PHP"/>
</dbReference>
<dbReference type="SMART" id="SM00156">
    <property type="entry name" value="PP2Ac"/>
    <property type="match status" value="1"/>
</dbReference>
<dbReference type="InterPro" id="IPR029052">
    <property type="entry name" value="Metallo-depent_PP-like"/>
</dbReference>
<evidence type="ECO:0000256" key="1">
    <source>
        <dbReference type="ARBA" id="ARBA00001936"/>
    </source>
</evidence>
<keyword evidence="2" id="KW-0479">Metal-binding</keyword>
<evidence type="ECO:0000256" key="3">
    <source>
        <dbReference type="ARBA" id="ARBA00022801"/>
    </source>
</evidence>
<feature type="domain" description="Serine/threonine specific protein phosphatases" evidence="10">
    <location>
        <begin position="124"/>
        <end position="129"/>
    </location>
</feature>
<dbReference type="PRINTS" id="PR00114">
    <property type="entry name" value="STPHPHTASE"/>
</dbReference>
<evidence type="ECO:0000256" key="7">
    <source>
        <dbReference type="ARBA" id="ARBA00048336"/>
    </source>
</evidence>
<evidence type="ECO:0000256" key="8">
    <source>
        <dbReference type="RuleBase" id="RU004273"/>
    </source>
</evidence>
<evidence type="ECO:0000256" key="2">
    <source>
        <dbReference type="ARBA" id="ARBA00022723"/>
    </source>
</evidence>
<dbReference type="RefSeq" id="XP_009035069.1">
    <property type="nucleotide sequence ID" value="XM_009036821.1"/>
</dbReference>
<dbReference type="FunFam" id="3.60.21.10:FF:000026">
    <property type="entry name" value="Serine/threonine-protein phosphatase"/>
    <property type="match status" value="1"/>
</dbReference>
<dbReference type="PANTHER" id="PTHR11668:SF300">
    <property type="entry name" value="SERINE_THREONINE-PROTEIN PHOSPHATASE"/>
    <property type="match status" value="1"/>
</dbReference>
<dbReference type="KEGG" id="aaf:AURANDRAFT_23064"/>
<evidence type="ECO:0000259" key="10">
    <source>
        <dbReference type="PROSITE" id="PS00125"/>
    </source>
</evidence>
<keyword evidence="12" id="KW-1185">Reference proteome</keyword>
<dbReference type="Pfam" id="PF16891">
    <property type="entry name" value="STPPase_N"/>
    <property type="match status" value="1"/>
</dbReference>
<comment type="catalytic activity">
    <reaction evidence="7 8">
        <text>O-phospho-L-threonyl-[protein] + H2O = L-threonyl-[protein] + phosphate</text>
        <dbReference type="Rhea" id="RHEA:47004"/>
        <dbReference type="Rhea" id="RHEA-COMP:11060"/>
        <dbReference type="Rhea" id="RHEA-COMP:11605"/>
        <dbReference type="ChEBI" id="CHEBI:15377"/>
        <dbReference type="ChEBI" id="CHEBI:30013"/>
        <dbReference type="ChEBI" id="CHEBI:43474"/>
        <dbReference type="ChEBI" id="CHEBI:61977"/>
        <dbReference type="EC" id="3.1.3.16"/>
    </reaction>
</comment>
<dbReference type="Proteomes" id="UP000002729">
    <property type="component" value="Unassembled WGS sequence"/>
</dbReference>
<sequence length="337" mass="37358">MVAVGAEGRAKLDSCIARLVGVKDDKPGTEVNLAEDELMWIARTARAVFLEQPMLLELNAPINICGDTHGQYHDLLRLFEMGGFPPASNYVFLGDYVDRAKQSIETIGLLLCFKIKYPKTFFLLRGNHECSALNRIYGFFDECKRRYTVKLWRVFGDCFNCMPVAAVVADKIIAMHGGLSPELTSLEQIARIERPTEVPEDGLLCDLLWSDPDPMIMGWGYNTRGVSYTFGHEVIRDFLKQHDLDVVCRAHQVVEDGYEFQAARGLVTIFSAPNYCGEFDNAGGMMCIGADLCCSFKVLRPMTQKRHYEGDADAAAAPGDATPGPGVEARDAPTPAR</sequence>
<protein>
    <recommendedName>
        <fullName evidence="8">Serine/threonine-protein phosphatase</fullName>
        <ecNumber evidence="8">3.1.3.16</ecNumber>
    </recommendedName>
</protein>
<proteinExistence type="inferred from homology"/>
<dbReference type="GO" id="GO:0046872">
    <property type="term" value="F:metal ion binding"/>
    <property type="evidence" value="ECO:0007669"/>
    <property type="project" value="UniProtKB-KW"/>
</dbReference>
<evidence type="ECO:0000256" key="5">
    <source>
        <dbReference type="ARBA" id="ARBA00023211"/>
    </source>
</evidence>
<evidence type="ECO:0000256" key="4">
    <source>
        <dbReference type="ARBA" id="ARBA00022912"/>
    </source>
</evidence>
<dbReference type="Pfam" id="PF00149">
    <property type="entry name" value="Metallophos"/>
    <property type="match status" value="1"/>
</dbReference>
<comment type="similarity">
    <text evidence="8">Belongs to the PPP phosphatase family.</text>
</comment>
<reference evidence="11 12" key="1">
    <citation type="journal article" date="2011" name="Proc. Natl. Acad. Sci. U.S.A.">
        <title>Niche of harmful alga Aureococcus anophagefferens revealed through ecogenomics.</title>
        <authorList>
            <person name="Gobler C.J."/>
            <person name="Berry D.L."/>
            <person name="Dyhrman S.T."/>
            <person name="Wilhelm S.W."/>
            <person name="Salamov A."/>
            <person name="Lobanov A.V."/>
            <person name="Zhang Y."/>
            <person name="Collier J.L."/>
            <person name="Wurch L.L."/>
            <person name="Kustka A.B."/>
            <person name="Dill B.D."/>
            <person name="Shah M."/>
            <person name="VerBerkmoes N.C."/>
            <person name="Kuo A."/>
            <person name="Terry A."/>
            <person name="Pangilinan J."/>
            <person name="Lindquist E.A."/>
            <person name="Lucas S."/>
            <person name="Paulsen I.T."/>
            <person name="Hattenrath-Lehmann T.K."/>
            <person name="Talmage S.C."/>
            <person name="Walker E.A."/>
            <person name="Koch F."/>
            <person name="Burson A.M."/>
            <person name="Marcoval M.A."/>
            <person name="Tang Y.Z."/>
            <person name="Lecleir G.R."/>
            <person name="Coyne K.J."/>
            <person name="Berg G.M."/>
            <person name="Bertrand E.M."/>
            <person name="Saito M.A."/>
            <person name="Gladyshev V.N."/>
            <person name="Grigoriev I.V."/>
        </authorList>
    </citation>
    <scope>NUCLEOTIDE SEQUENCE [LARGE SCALE GENOMIC DNA]</scope>
    <source>
        <strain evidence="12">CCMP 1984</strain>
    </source>
</reference>
<dbReference type="GO" id="GO:0005634">
    <property type="term" value="C:nucleus"/>
    <property type="evidence" value="ECO:0007669"/>
    <property type="project" value="TreeGrafter"/>
</dbReference>
<dbReference type="AlphaFoldDB" id="F0Y3F9"/>
<dbReference type="EMBL" id="GL833124">
    <property type="protein sequence ID" value="EGB10254.1"/>
    <property type="molecule type" value="Genomic_DNA"/>
</dbReference>
<dbReference type="InterPro" id="IPR050341">
    <property type="entry name" value="PP1_catalytic_subunit"/>
</dbReference>
<dbReference type="Gene3D" id="3.60.21.10">
    <property type="match status" value="1"/>
</dbReference>
<dbReference type="GO" id="GO:0004722">
    <property type="term" value="F:protein serine/threonine phosphatase activity"/>
    <property type="evidence" value="ECO:0007669"/>
    <property type="project" value="UniProtKB-EC"/>
</dbReference>
<comment type="cofactor">
    <cofactor evidence="1">
        <name>Mn(2+)</name>
        <dbReference type="ChEBI" id="CHEBI:29035"/>
    </cofactor>
</comment>
<dbReference type="PANTHER" id="PTHR11668">
    <property type="entry name" value="SERINE/THREONINE PROTEIN PHOSPHATASE"/>
    <property type="match status" value="1"/>
</dbReference>
<dbReference type="GO" id="GO:0005737">
    <property type="term" value="C:cytoplasm"/>
    <property type="evidence" value="ECO:0007669"/>
    <property type="project" value="TreeGrafter"/>
</dbReference>
<dbReference type="EC" id="3.1.3.16" evidence="8"/>
<evidence type="ECO:0000313" key="11">
    <source>
        <dbReference type="EMBL" id="EGB10254.1"/>
    </source>
</evidence>
<keyword evidence="5" id="KW-0464">Manganese</keyword>
<evidence type="ECO:0000256" key="6">
    <source>
        <dbReference type="ARBA" id="ARBA00047761"/>
    </source>
</evidence>